<organism evidence="2 3">
    <name type="scientific">Posidoniimonas corsicana</name>
    <dbReference type="NCBI Taxonomy" id="1938618"/>
    <lineage>
        <taxon>Bacteria</taxon>
        <taxon>Pseudomonadati</taxon>
        <taxon>Planctomycetota</taxon>
        <taxon>Planctomycetia</taxon>
        <taxon>Pirellulales</taxon>
        <taxon>Lacipirellulaceae</taxon>
        <taxon>Posidoniimonas</taxon>
    </lineage>
</organism>
<keyword evidence="1" id="KW-0732">Signal</keyword>
<feature type="signal peptide" evidence="1">
    <location>
        <begin position="1"/>
        <end position="20"/>
    </location>
</feature>
<protein>
    <submittedName>
        <fullName evidence="2">Uncharacterized protein</fullName>
    </submittedName>
</protein>
<dbReference type="AlphaFoldDB" id="A0A5C5UYY0"/>
<dbReference type="Proteomes" id="UP000316714">
    <property type="component" value="Unassembled WGS sequence"/>
</dbReference>
<dbReference type="RefSeq" id="WP_146568250.1">
    <property type="nucleotide sequence ID" value="NZ_SIHJ01000004.1"/>
</dbReference>
<evidence type="ECO:0000313" key="3">
    <source>
        <dbReference type="Proteomes" id="UP000316714"/>
    </source>
</evidence>
<dbReference type="OrthoDB" id="213867at2"/>
<sequence precursor="true">MNRFKSTTAVIACVALAVGAAAGWLARPAAPQIQLPAIPAHASATASADNFAVATGLVDEGVEAFYFLDFLTGQLKATVINRRDAGFAAYFQYDITKDFDGAGRSPKYLMVTGVVNIPRGKGNTQLARSAVYITDATTGQMCAYIMPWNSSLQAAGKGQLATFYKIGAVPLRADTFVRDQ</sequence>
<evidence type="ECO:0000313" key="2">
    <source>
        <dbReference type="EMBL" id="TWT31059.1"/>
    </source>
</evidence>
<feature type="chain" id="PRO_5022829404" evidence="1">
    <location>
        <begin position="21"/>
        <end position="180"/>
    </location>
</feature>
<proteinExistence type="predicted"/>
<reference evidence="2 3" key="1">
    <citation type="submission" date="2019-02" db="EMBL/GenBank/DDBJ databases">
        <title>Deep-cultivation of Planctomycetes and their phenomic and genomic characterization uncovers novel biology.</title>
        <authorList>
            <person name="Wiegand S."/>
            <person name="Jogler M."/>
            <person name="Boedeker C."/>
            <person name="Pinto D."/>
            <person name="Vollmers J."/>
            <person name="Rivas-Marin E."/>
            <person name="Kohn T."/>
            <person name="Peeters S.H."/>
            <person name="Heuer A."/>
            <person name="Rast P."/>
            <person name="Oberbeckmann S."/>
            <person name="Bunk B."/>
            <person name="Jeske O."/>
            <person name="Meyerdierks A."/>
            <person name="Storesund J.E."/>
            <person name="Kallscheuer N."/>
            <person name="Luecker S."/>
            <person name="Lage O.M."/>
            <person name="Pohl T."/>
            <person name="Merkel B.J."/>
            <person name="Hornburger P."/>
            <person name="Mueller R.-W."/>
            <person name="Bruemmer F."/>
            <person name="Labrenz M."/>
            <person name="Spormann A.M."/>
            <person name="Op Den Camp H."/>
            <person name="Overmann J."/>
            <person name="Amann R."/>
            <person name="Jetten M.S.M."/>
            <person name="Mascher T."/>
            <person name="Medema M.H."/>
            <person name="Devos D.P."/>
            <person name="Kaster A.-K."/>
            <person name="Ovreas L."/>
            <person name="Rohde M."/>
            <person name="Galperin M.Y."/>
            <person name="Jogler C."/>
        </authorList>
    </citation>
    <scope>NUCLEOTIDE SEQUENCE [LARGE SCALE GENOMIC DNA]</scope>
    <source>
        <strain evidence="2 3">KOR34</strain>
    </source>
</reference>
<keyword evidence="3" id="KW-1185">Reference proteome</keyword>
<evidence type="ECO:0000256" key="1">
    <source>
        <dbReference type="SAM" id="SignalP"/>
    </source>
</evidence>
<comment type="caution">
    <text evidence="2">The sequence shown here is derived from an EMBL/GenBank/DDBJ whole genome shotgun (WGS) entry which is preliminary data.</text>
</comment>
<gene>
    <name evidence="2" type="ORF">KOR34_44330</name>
</gene>
<name>A0A5C5UYY0_9BACT</name>
<dbReference type="EMBL" id="SIHJ01000004">
    <property type="protein sequence ID" value="TWT31059.1"/>
    <property type="molecule type" value="Genomic_DNA"/>
</dbReference>
<accession>A0A5C5UYY0</accession>